<dbReference type="SUPFAM" id="SSF50249">
    <property type="entry name" value="Nucleic acid-binding proteins"/>
    <property type="match status" value="2"/>
</dbReference>
<protein>
    <submittedName>
        <fullName evidence="2">Ribonuclease II</fullName>
    </submittedName>
</protein>
<feature type="domain" description="RNB" evidence="1">
    <location>
        <begin position="112"/>
        <end position="391"/>
    </location>
</feature>
<dbReference type="InterPro" id="IPR040596">
    <property type="entry name" value="RNase_II_C_S1"/>
</dbReference>
<dbReference type="InterPro" id="IPR050180">
    <property type="entry name" value="RNR_Ribonuclease"/>
</dbReference>
<comment type="caution">
    <text evidence="2">The sequence shown here is derived from an EMBL/GenBank/DDBJ whole genome shotgun (WGS) entry which is preliminary data.</text>
</comment>
<sequence>MVSRDRLAAMAYLINNPGFTVRILTAAPYPLGMTLPDLTPAQRTEVELLARGKQEKSRTMRDLSQPETPEAAHALLLRAGLWTDARTPYADRLGAALTPVALDVPPFAPETRLDLTHLDTFAIDDEGNRDPDDAVGIEVLPGGLTRLWVHVADVAALAPADSPLDLEARARGATLYLPDRTIGMLPDALVEQAGLGLHATSPALSISLDLDEDGNADAVDVQLTTVRVQRLTYTEAQERLDAGAEPFMTLARLAAASRELRVQEGALSIDLPEVRVKADETGAAVTPLPKPEMRAVVQECMTLAGWAAAIYADDHAIALPFATQDPPHREVRGDTLPAQWARRRTLARTRFQPAPGPHAGMGLDLYTQATSPMRRYLDLVVHQQLRAHLAGQDGLSGKEVAARVAQAQMNADATRQAERLSRRHHTLRFIAAQPEREWDAVVVDRRGPQATLLIPDLAFDLPVSTPAAPGTALRVQLGDVNLPNLTLRARVIAAV</sequence>
<evidence type="ECO:0000313" key="3">
    <source>
        <dbReference type="Proteomes" id="UP000604341"/>
    </source>
</evidence>
<dbReference type="Gene3D" id="2.40.50.140">
    <property type="entry name" value="Nucleic acid-binding proteins"/>
    <property type="match status" value="1"/>
</dbReference>
<dbReference type="Gene3D" id="4.10.80.30">
    <property type="entry name" value="DNA polymerase, domain 6"/>
    <property type="match status" value="1"/>
</dbReference>
<dbReference type="Pfam" id="PF00773">
    <property type="entry name" value="RNB"/>
    <property type="match status" value="2"/>
</dbReference>
<evidence type="ECO:0000259" key="1">
    <source>
        <dbReference type="SMART" id="SM00955"/>
    </source>
</evidence>
<dbReference type="PANTHER" id="PTHR23355">
    <property type="entry name" value="RIBONUCLEASE"/>
    <property type="match status" value="1"/>
</dbReference>
<evidence type="ECO:0000313" key="2">
    <source>
        <dbReference type="EMBL" id="GGL01911.1"/>
    </source>
</evidence>
<dbReference type="InterPro" id="IPR001900">
    <property type="entry name" value="RNase_II/R"/>
</dbReference>
<organism evidence="2 3">
    <name type="scientific">Deinococcus radiotolerans</name>
    <dbReference type="NCBI Taxonomy" id="1309407"/>
    <lineage>
        <taxon>Bacteria</taxon>
        <taxon>Thermotogati</taxon>
        <taxon>Deinococcota</taxon>
        <taxon>Deinococci</taxon>
        <taxon>Deinococcales</taxon>
        <taxon>Deinococcaceae</taxon>
        <taxon>Deinococcus</taxon>
    </lineage>
</organism>
<keyword evidence="3" id="KW-1185">Reference proteome</keyword>
<dbReference type="InterPro" id="IPR036388">
    <property type="entry name" value="WH-like_DNA-bd_sf"/>
</dbReference>
<dbReference type="PANTHER" id="PTHR23355:SF42">
    <property type="entry name" value="RIBONUCLEASE II, CHLOROPLASTIC_MITOCHONDRIAL"/>
    <property type="match status" value="1"/>
</dbReference>
<name>A0ABQ2FIK6_9DEIO</name>
<dbReference type="EMBL" id="BMPE01000004">
    <property type="protein sequence ID" value="GGL01911.1"/>
    <property type="molecule type" value="Genomic_DNA"/>
</dbReference>
<dbReference type="InterPro" id="IPR012340">
    <property type="entry name" value="NA-bd_OB-fold"/>
</dbReference>
<dbReference type="Proteomes" id="UP000604341">
    <property type="component" value="Unassembled WGS sequence"/>
</dbReference>
<reference evidence="3" key="1">
    <citation type="journal article" date="2019" name="Int. J. Syst. Evol. Microbiol.">
        <title>The Global Catalogue of Microorganisms (GCM) 10K type strain sequencing project: providing services to taxonomists for standard genome sequencing and annotation.</title>
        <authorList>
            <consortium name="The Broad Institute Genomics Platform"/>
            <consortium name="The Broad Institute Genome Sequencing Center for Infectious Disease"/>
            <person name="Wu L."/>
            <person name="Ma J."/>
        </authorList>
    </citation>
    <scope>NUCLEOTIDE SEQUENCE [LARGE SCALE GENOMIC DNA]</scope>
    <source>
        <strain evidence="3">JCM 19173</strain>
    </source>
</reference>
<gene>
    <name evidence="2" type="ORF">GCM10010844_20500</name>
</gene>
<dbReference type="Gene3D" id="1.10.10.10">
    <property type="entry name" value="Winged helix-like DNA-binding domain superfamily/Winged helix DNA-binding domain"/>
    <property type="match status" value="1"/>
</dbReference>
<accession>A0ABQ2FIK6</accession>
<proteinExistence type="predicted"/>
<dbReference type="Pfam" id="PF18614">
    <property type="entry name" value="RNase_II_C_S1"/>
    <property type="match status" value="1"/>
</dbReference>
<dbReference type="SMART" id="SM00955">
    <property type="entry name" value="RNB"/>
    <property type="match status" value="1"/>
</dbReference>